<dbReference type="KEGG" id="eta:ETA_07040"/>
<gene>
    <name evidence="2" type="ordered locus">ETA_07040</name>
</gene>
<dbReference type="EMBL" id="CU468135">
    <property type="protein sequence ID" value="CAO95750.1"/>
    <property type="molecule type" value="Genomic_DNA"/>
</dbReference>
<dbReference type="AlphaFoldDB" id="B2VGR8"/>
<organism evidence="2 3">
    <name type="scientific">Erwinia tasmaniensis (strain DSM 17950 / CFBP 7177 / CIP 109463 / NCPPB 4357 / Et1/99)</name>
    <dbReference type="NCBI Taxonomy" id="465817"/>
    <lineage>
        <taxon>Bacteria</taxon>
        <taxon>Pseudomonadati</taxon>
        <taxon>Pseudomonadota</taxon>
        <taxon>Gammaproteobacteria</taxon>
        <taxon>Enterobacterales</taxon>
        <taxon>Erwiniaceae</taxon>
        <taxon>Erwinia</taxon>
    </lineage>
</organism>
<evidence type="ECO:0000313" key="2">
    <source>
        <dbReference type="EMBL" id="CAO95750.1"/>
    </source>
</evidence>
<sequence length="71" mass="7858">MTLPRQIEASSVGGRRGMPDNSPRMMIATRHGVSSRLFCQKVKNFFTRPLDAVLPGPILSGIQEYEPGKKT</sequence>
<keyword evidence="3" id="KW-1185">Reference proteome</keyword>
<reference evidence="2 3" key="1">
    <citation type="journal article" date="2008" name="Environ. Microbiol.">
        <title>The genome of Erwinia tasmaniensis strain Et1/99, a non-pathogenic bacterium in the genus Erwinia.</title>
        <authorList>
            <person name="Kube M."/>
            <person name="Migdoll A.M."/>
            <person name="Mueller I."/>
            <person name="Kuhl H."/>
            <person name="Beck A."/>
            <person name="Reinhardt R."/>
            <person name="Geider K."/>
        </authorList>
    </citation>
    <scope>NUCLEOTIDE SEQUENCE [LARGE SCALE GENOMIC DNA]</scope>
    <source>
        <strain evidence="3">DSM 17950 / CFBP 7177 / CIP 109463 / NCPPB 4357 / Et1/99</strain>
    </source>
</reference>
<protein>
    <submittedName>
        <fullName evidence="2">Uncharacterized protein</fullName>
    </submittedName>
</protein>
<dbReference type="HOGENOM" id="CLU_2733842_0_0_6"/>
<evidence type="ECO:0000256" key="1">
    <source>
        <dbReference type="SAM" id="MobiDB-lite"/>
    </source>
</evidence>
<accession>B2VGR8</accession>
<proteinExistence type="predicted"/>
<evidence type="ECO:0000313" key="3">
    <source>
        <dbReference type="Proteomes" id="UP000001726"/>
    </source>
</evidence>
<name>B2VGR8_ERWT9</name>
<feature type="region of interest" description="Disordered" evidence="1">
    <location>
        <begin position="1"/>
        <end position="23"/>
    </location>
</feature>
<dbReference type="Proteomes" id="UP000001726">
    <property type="component" value="Chromosome"/>
</dbReference>